<dbReference type="Proteomes" id="UP000198795">
    <property type="component" value="Unassembled WGS sequence"/>
</dbReference>
<keyword evidence="3" id="KW-1185">Reference proteome</keyword>
<evidence type="ECO:0000313" key="2">
    <source>
        <dbReference type="EMBL" id="SDP41532.1"/>
    </source>
</evidence>
<dbReference type="RefSeq" id="WP_090229769.1">
    <property type="nucleotide sequence ID" value="NZ_FNJC01000004.1"/>
</dbReference>
<reference evidence="2 3" key="1">
    <citation type="submission" date="2016-10" db="EMBL/GenBank/DDBJ databases">
        <authorList>
            <person name="Varghese N."/>
            <person name="Submissions S."/>
        </authorList>
    </citation>
    <scope>NUCLEOTIDE SEQUENCE [LARGE SCALE GENOMIC DNA]</scope>
    <source>
        <strain evidence="2 3">CGMCC 1.6497</strain>
    </source>
</reference>
<organism evidence="2 3">
    <name type="scientific">Filomicrobium insigne</name>
    <dbReference type="NCBI Taxonomy" id="418854"/>
    <lineage>
        <taxon>Bacteria</taxon>
        <taxon>Pseudomonadati</taxon>
        <taxon>Pseudomonadota</taxon>
        <taxon>Alphaproteobacteria</taxon>
        <taxon>Hyphomicrobiales</taxon>
        <taxon>Hyphomicrobiaceae</taxon>
        <taxon>Filomicrobium</taxon>
    </lineage>
</organism>
<sequence length="97" mass="11451">MSEYGRNVLGRVTARMARCDEDARHWRTHQRCLTDKEIARLDKVDPWQAAVERCVQRERSDFEKYALMEREHDLEHIDDVTVGPALQDGPDDWSNPR</sequence>
<dbReference type="EMBL" id="FNJC01000004">
    <property type="protein sequence ID" value="SDP41532.1"/>
    <property type="molecule type" value="Genomic_DNA"/>
</dbReference>
<accession>A0A1H0SI93</accession>
<protein>
    <submittedName>
        <fullName evidence="2">Uncharacterized protein</fullName>
    </submittedName>
</protein>
<gene>
    <name evidence="2" type="ORF">SAMN04488061_2910</name>
</gene>
<evidence type="ECO:0000313" key="3">
    <source>
        <dbReference type="Proteomes" id="UP000198795"/>
    </source>
</evidence>
<name>A0A1H0SI93_9HYPH</name>
<feature type="region of interest" description="Disordered" evidence="1">
    <location>
        <begin position="78"/>
        <end position="97"/>
    </location>
</feature>
<comment type="caution">
    <text evidence="2">The sequence shown here is derived from an EMBL/GenBank/DDBJ whole genome shotgun (WGS) entry which is preliminary data.</text>
</comment>
<proteinExistence type="predicted"/>
<evidence type="ECO:0000256" key="1">
    <source>
        <dbReference type="SAM" id="MobiDB-lite"/>
    </source>
</evidence>